<organism evidence="2">
    <name type="scientific">Anopheles darlingi</name>
    <name type="common">Mosquito</name>
    <dbReference type="NCBI Taxonomy" id="43151"/>
    <lineage>
        <taxon>Eukaryota</taxon>
        <taxon>Metazoa</taxon>
        <taxon>Ecdysozoa</taxon>
        <taxon>Arthropoda</taxon>
        <taxon>Hexapoda</taxon>
        <taxon>Insecta</taxon>
        <taxon>Pterygota</taxon>
        <taxon>Neoptera</taxon>
        <taxon>Endopterygota</taxon>
        <taxon>Diptera</taxon>
        <taxon>Nematocera</taxon>
        <taxon>Culicoidea</taxon>
        <taxon>Culicidae</taxon>
        <taxon>Anophelinae</taxon>
        <taxon>Anopheles</taxon>
    </lineage>
</organism>
<feature type="transmembrane region" description="Helical" evidence="1">
    <location>
        <begin position="42"/>
        <end position="60"/>
    </location>
</feature>
<protein>
    <submittedName>
        <fullName evidence="2">Uncharacterized protein</fullName>
    </submittedName>
</protein>
<evidence type="ECO:0000256" key="1">
    <source>
        <dbReference type="SAM" id="Phobius"/>
    </source>
</evidence>
<feature type="transmembrane region" description="Helical" evidence="1">
    <location>
        <begin position="6"/>
        <end position="22"/>
    </location>
</feature>
<dbReference type="AlphaFoldDB" id="A0A2M4D9N5"/>
<reference evidence="2" key="1">
    <citation type="submission" date="2018-01" db="EMBL/GenBank/DDBJ databases">
        <title>An insight into the sialome of Amazonian anophelines.</title>
        <authorList>
            <person name="Ribeiro J.M."/>
            <person name="Scarpassa V."/>
            <person name="Calvo E."/>
        </authorList>
    </citation>
    <scope>NUCLEOTIDE SEQUENCE</scope>
</reference>
<proteinExistence type="predicted"/>
<keyword evidence="1" id="KW-0472">Membrane</keyword>
<keyword evidence="1" id="KW-1133">Transmembrane helix</keyword>
<evidence type="ECO:0000313" key="2">
    <source>
        <dbReference type="EMBL" id="MBW74283.1"/>
    </source>
</evidence>
<keyword evidence="1" id="KW-0812">Transmembrane</keyword>
<accession>A0A2M4D9N5</accession>
<dbReference type="EMBL" id="GGFL01010105">
    <property type="protein sequence ID" value="MBW74283.1"/>
    <property type="molecule type" value="Transcribed_RNA"/>
</dbReference>
<sequence length="93" mass="10969">MQNASISMYSCFTSIILFLIRLCRNTHTNLTRRFSRLTARRFWIYLSLIVEQLAMLLTMYKWTKWAGRSTEVVKRFTTSIECSDSSMPTISSR</sequence>
<name>A0A2M4D9N5_ANODA</name>